<protein>
    <submittedName>
        <fullName evidence="2">Uncharacterized protein</fullName>
    </submittedName>
</protein>
<dbReference type="EMBL" id="GBRH01190188">
    <property type="protein sequence ID" value="JAE07708.1"/>
    <property type="molecule type" value="Transcribed_RNA"/>
</dbReference>
<accession>A0A0A9FHH2</accession>
<organism evidence="2">
    <name type="scientific">Arundo donax</name>
    <name type="common">Giant reed</name>
    <name type="synonym">Donax arundinaceus</name>
    <dbReference type="NCBI Taxonomy" id="35708"/>
    <lineage>
        <taxon>Eukaryota</taxon>
        <taxon>Viridiplantae</taxon>
        <taxon>Streptophyta</taxon>
        <taxon>Embryophyta</taxon>
        <taxon>Tracheophyta</taxon>
        <taxon>Spermatophyta</taxon>
        <taxon>Magnoliopsida</taxon>
        <taxon>Liliopsida</taxon>
        <taxon>Poales</taxon>
        <taxon>Poaceae</taxon>
        <taxon>PACMAD clade</taxon>
        <taxon>Arundinoideae</taxon>
        <taxon>Arundineae</taxon>
        <taxon>Arundo</taxon>
    </lineage>
</organism>
<feature type="region of interest" description="Disordered" evidence="1">
    <location>
        <begin position="1"/>
        <end position="42"/>
    </location>
</feature>
<feature type="compositionally biased region" description="Polar residues" evidence="1">
    <location>
        <begin position="1"/>
        <end position="17"/>
    </location>
</feature>
<dbReference type="AlphaFoldDB" id="A0A0A9FHH2"/>
<sequence>MVKSTSLVRRSNQQRHPSSPEDATTPGRAEDATQQVTAPFLCPRSRRGFLSADDAAAAGAAAASVSDMAARDL</sequence>
<reference evidence="2" key="2">
    <citation type="journal article" date="2015" name="Data Brief">
        <title>Shoot transcriptome of the giant reed, Arundo donax.</title>
        <authorList>
            <person name="Barrero R.A."/>
            <person name="Guerrero F.D."/>
            <person name="Moolhuijzen P."/>
            <person name="Goolsby J.A."/>
            <person name="Tidwell J."/>
            <person name="Bellgard S.E."/>
            <person name="Bellgard M.I."/>
        </authorList>
    </citation>
    <scope>NUCLEOTIDE SEQUENCE</scope>
    <source>
        <tissue evidence="2">Shoot tissue taken approximately 20 cm above the soil surface</tissue>
    </source>
</reference>
<evidence type="ECO:0000313" key="2">
    <source>
        <dbReference type="EMBL" id="JAE07708.1"/>
    </source>
</evidence>
<reference evidence="2" key="1">
    <citation type="submission" date="2014-09" db="EMBL/GenBank/DDBJ databases">
        <authorList>
            <person name="Magalhaes I.L.F."/>
            <person name="Oliveira U."/>
            <person name="Santos F.R."/>
            <person name="Vidigal T.H.D.A."/>
            <person name="Brescovit A.D."/>
            <person name="Santos A.J."/>
        </authorList>
    </citation>
    <scope>NUCLEOTIDE SEQUENCE</scope>
    <source>
        <tissue evidence="2">Shoot tissue taken approximately 20 cm above the soil surface</tissue>
    </source>
</reference>
<name>A0A0A9FHH2_ARUDO</name>
<evidence type="ECO:0000256" key="1">
    <source>
        <dbReference type="SAM" id="MobiDB-lite"/>
    </source>
</evidence>
<proteinExistence type="predicted"/>